<evidence type="ECO:0000313" key="6">
    <source>
        <dbReference type="Proteomes" id="UP001055219"/>
    </source>
</evidence>
<evidence type="ECO:0000313" key="5">
    <source>
        <dbReference type="EMBL" id="KAI6781649.1"/>
    </source>
</evidence>
<dbReference type="OrthoDB" id="6509636at2759"/>
<reference evidence="5" key="2">
    <citation type="submission" date="2022-07" db="EMBL/GenBank/DDBJ databases">
        <authorList>
            <person name="Goncalves M.F.M."/>
            <person name="Hilario S."/>
            <person name="Van De Peer Y."/>
            <person name="Esteves A.C."/>
            <person name="Alves A."/>
        </authorList>
    </citation>
    <scope>NUCLEOTIDE SEQUENCE</scope>
    <source>
        <strain evidence="5">MUM 19.33</strain>
    </source>
</reference>
<evidence type="ECO:0000256" key="1">
    <source>
        <dbReference type="ARBA" id="ARBA00006432"/>
    </source>
</evidence>
<feature type="domain" description="AMP-dependent synthetase/ligase" evidence="3">
    <location>
        <begin position="44"/>
        <end position="404"/>
    </location>
</feature>
<evidence type="ECO:0000259" key="4">
    <source>
        <dbReference type="Pfam" id="PF13193"/>
    </source>
</evidence>
<proteinExistence type="inferred from homology"/>
<dbReference type="GO" id="GO:0016405">
    <property type="term" value="F:CoA-ligase activity"/>
    <property type="evidence" value="ECO:0007669"/>
    <property type="project" value="TreeGrafter"/>
</dbReference>
<dbReference type="Pfam" id="PF00501">
    <property type="entry name" value="AMP-binding"/>
    <property type="match status" value="1"/>
</dbReference>
<dbReference type="InterPro" id="IPR020845">
    <property type="entry name" value="AMP-binding_CS"/>
</dbReference>
<dbReference type="FunFam" id="3.30.300.30:FF:000007">
    <property type="entry name" value="4-coumarate--CoA ligase 2"/>
    <property type="match status" value="1"/>
</dbReference>
<dbReference type="PANTHER" id="PTHR24096:SF149">
    <property type="entry name" value="AMP-BINDING DOMAIN-CONTAINING PROTEIN-RELATED"/>
    <property type="match status" value="1"/>
</dbReference>
<keyword evidence="2" id="KW-0436">Ligase</keyword>
<evidence type="ECO:0000256" key="2">
    <source>
        <dbReference type="ARBA" id="ARBA00022598"/>
    </source>
</evidence>
<dbReference type="GO" id="GO:0019748">
    <property type="term" value="P:secondary metabolic process"/>
    <property type="evidence" value="ECO:0007669"/>
    <property type="project" value="TreeGrafter"/>
</dbReference>
<gene>
    <name evidence="5" type="ORF">J7T54_003914</name>
</gene>
<dbReference type="InterPro" id="IPR025110">
    <property type="entry name" value="AMP-bd_C"/>
</dbReference>
<dbReference type="RefSeq" id="XP_051362505.1">
    <property type="nucleotide sequence ID" value="XM_051506104.1"/>
</dbReference>
<dbReference type="GeneID" id="75830406"/>
<reference evidence="5" key="1">
    <citation type="journal article" date="2021" name="J Fungi (Basel)">
        <title>Genomic and Metabolomic Analyses of the Marine Fungus Emericellopsis cladophorae: Insights into Saltwater Adaptability Mechanisms and Its Biosynthetic Potential.</title>
        <authorList>
            <person name="Goncalves M.F.M."/>
            <person name="Hilario S."/>
            <person name="Van de Peer Y."/>
            <person name="Esteves A.C."/>
            <person name="Alves A."/>
        </authorList>
    </citation>
    <scope>NUCLEOTIDE SEQUENCE</scope>
    <source>
        <strain evidence="5">MUM 19.33</strain>
    </source>
</reference>
<name>A0A9P9Y2B7_9HYPO</name>
<accession>A0A9P9Y2B7</accession>
<keyword evidence="6" id="KW-1185">Reference proteome</keyword>
<dbReference type="Gene3D" id="3.30.300.30">
    <property type="match status" value="1"/>
</dbReference>
<protein>
    <submittedName>
        <fullName evidence="5">Acyl-coenzyme A synthetase-like protein</fullName>
    </submittedName>
</protein>
<dbReference type="InterPro" id="IPR000873">
    <property type="entry name" value="AMP-dep_synth/lig_dom"/>
</dbReference>
<comment type="similarity">
    <text evidence="1">Belongs to the ATP-dependent AMP-binding enzyme family.</text>
</comment>
<dbReference type="InterPro" id="IPR045851">
    <property type="entry name" value="AMP-bd_C_sf"/>
</dbReference>
<evidence type="ECO:0000259" key="3">
    <source>
        <dbReference type="Pfam" id="PF00501"/>
    </source>
</evidence>
<sequence length="550" mass="59979">MIYNQGNEVPVPNVDLLTLLFESDQSAAQEDTPIHAEAARPDYFFTKAASRTLAKQIAHFLRKEYGIGAHGAGKDVVVTVSTGQSALATVFYGVVAAEGVYSAASGAGTPSDLARQIRQGDSKLLVCSKDLVKLAEKAAEDAGLSKRNVLVLESYPEVKLGSLDGSTKCDFQNELDWRRITDQKELEKTTICMLYSSGTTGLPKGVLVTHMNVVASTVIPTSLSRPYYASTGTGYEKRTLGHLPTAHVAGVMGYFVHPVYEAGTVFWMPGFNFEDFVKYADQLRITMFFTVPPILMAIAKHPAVKDQFRFMRGVMSGAAPLTGDLQDAASKKMSLEEPITQTWGMSETTGSATYIPPGRTVRMGSLGPLLPNVLMRLVDDDGNDVKRGEAGEALIKGPIVSPRYHNNDKANKESYTSDGWLRTGDILREDDGEFWVMDRKKELIKYKGLQVAPAELEGLLASHPAVLDAAVIGVQQDDTEVPRAYVVLAPSAVGKVKEVDLAQFVEGKVAHYKKLRGGVKFVESVPRSPSGKILRKDVREMRKREEGSKL</sequence>
<dbReference type="EMBL" id="JAGIXG020000019">
    <property type="protein sequence ID" value="KAI6781649.1"/>
    <property type="molecule type" value="Genomic_DNA"/>
</dbReference>
<dbReference type="PANTHER" id="PTHR24096">
    <property type="entry name" value="LONG-CHAIN-FATTY-ACID--COA LIGASE"/>
    <property type="match status" value="1"/>
</dbReference>
<dbReference type="Proteomes" id="UP001055219">
    <property type="component" value="Unassembled WGS sequence"/>
</dbReference>
<comment type="caution">
    <text evidence="5">The sequence shown here is derived from an EMBL/GenBank/DDBJ whole genome shotgun (WGS) entry which is preliminary data.</text>
</comment>
<dbReference type="AlphaFoldDB" id="A0A9P9Y2B7"/>
<dbReference type="InterPro" id="IPR042099">
    <property type="entry name" value="ANL_N_sf"/>
</dbReference>
<dbReference type="Gene3D" id="3.40.50.12780">
    <property type="entry name" value="N-terminal domain of ligase-like"/>
    <property type="match status" value="1"/>
</dbReference>
<feature type="domain" description="AMP-binding enzyme C-terminal" evidence="4">
    <location>
        <begin position="455"/>
        <end position="532"/>
    </location>
</feature>
<organism evidence="5 6">
    <name type="scientific">Emericellopsis cladophorae</name>
    <dbReference type="NCBI Taxonomy" id="2686198"/>
    <lineage>
        <taxon>Eukaryota</taxon>
        <taxon>Fungi</taxon>
        <taxon>Dikarya</taxon>
        <taxon>Ascomycota</taxon>
        <taxon>Pezizomycotina</taxon>
        <taxon>Sordariomycetes</taxon>
        <taxon>Hypocreomycetidae</taxon>
        <taxon>Hypocreales</taxon>
        <taxon>Bionectriaceae</taxon>
        <taxon>Emericellopsis</taxon>
    </lineage>
</organism>
<dbReference type="PROSITE" id="PS00455">
    <property type="entry name" value="AMP_BINDING"/>
    <property type="match status" value="1"/>
</dbReference>
<dbReference type="Pfam" id="PF13193">
    <property type="entry name" value="AMP-binding_C"/>
    <property type="match status" value="1"/>
</dbReference>
<dbReference type="SUPFAM" id="SSF56801">
    <property type="entry name" value="Acetyl-CoA synthetase-like"/>
    <property type="match status" value="1"/>
</dbReference>